<name>A0A191ZCV3_9CAUD</name>
<evidence type="ECO:0000313" key="2">
    <source>
        <dbReference type="Proteomes" id="UP000202061"/>
    </source>
</evidence>
<keyword evidence="2" id="KW-1185">Reference proteome</keyword>
<protein>
    <submittedName>
        <fullName evidence="1">Uncharacterized protein</fullName>
    </submittedName>
</protein>
<accession>A0A191ZCV3</accession>
<reference evidence="1" key="1">
    <citation type="submission" date="2017-06" db="EMBL/GenBank/DDBJ databases">
        <authorList>
            <person name="Berg J.A."/>
            <person name="Peck M.D."/>
            <person name="Grossarth S.E."/>
            <person name="Jarvis T.M."/>
            <person name="Merrill B.D."/>
            <person name="Breakwell D.P."/>
            <person name="Burnett S.H."/>
            <person name="Grose J.H."/>
        </authorList>
    </citation>
    <scope>NUCLEOTIDE SEQUENCE [LARGE SCALE GENOMIC DNA]</scope>
</reference>
<sequence length="83" mass="9430">MIRRLIKRSHPTFLLCVVFAHRKVGFFMVSLSRGSLRQTQLDHGASVVWHGAEIPTINSSTYPKIRGKQCKYPIVQKGLVQPL</sequence>
<proteinExistence type="predicted"/>
<gene>
    <name evidence="1" type="ORF">FROZEN_48</name>
</gene>
<dbReference type="EMBL" id="KX098389">
    <property type="protein sequence ID" value="ANJ65225.2"/>
    <property type="molecule type" value="Genomic_DNA"/>
</dbReference>
<dbReference type="RefSeq" id="YP_009286177.2">
    <property type="nucleotide sequence ID" value="NC_031062.2"/>
</dbReference>
<dbReference type="Proteomes" id="UP000202061">
    <property type="component" value="Segment"/>
</dbReference>
<dbReference type="GeneID" id="29065812"/>
<evidence type="ECO:0000313" key="1">
    <source>
        <dbReference type="EMBL" id="ANJ65225.2"/>
    </source>
</evidence>
<dbReference type="KEGG" id="vg:29065812"/>
<organism evidence="1 2">
    <name type="scientific">Erwinia phage vB_EamP_Frozen</name>
    <dbReference type="NCBI Taxonomy" id="1852641"/>
    <lineage>
        <taxon>Viruses</taxon>
        <taxon>Duplodnaviria</taxon>
        <taxon>Heunggongvirae</taxon>
        <taxon>Uroviricota</taxon>
        <taxon>Caudoviricetes</taxon>
        <taxon>Schitoviridae</taxon>
        <taxon>Erskinevirinae</taxon>
        <taxon>Johnsonvirus</taxon>
        <taxon>Johnsonvirus frozen</taxon>
    </lineage>
</organism>